<feature type="transmembrane region" description="Helical" evidence="6">
    <location>
        <begin position="277"/>
        <end position="297"/>
    </location>
</feature>
<dbReference type="HOGENOM" id="CLU_076972_0_0_1"/>
<keyword evidence="8" id="KW-1185">Reference proteome</keyword>
<dbReference type="InterPro" id="IPR052880">
    <property type="entry name" value="NRL-Serpentine_Class_Gamma"/>
</dbReference>
<keyword evidence="5 6" id="KW-0472">Membrane</keyword>
<evidence type="ECO:0000313" key="7">
    <source>
        <dbReference type="EMBL" id="EGT43699.1"/>
    </source>
</evidence>
<feature type="transmembrane region" description="Helical" evidence="6">
    <location>
        <begin position="65"/>
        <end position="83"/>
    </location>
</feature>
<protein>
    <recommendedName>
        <fullName evidence="6">Serpentine receptor class gamma</fullName>
    </recommendedName>
</protein>
<dbReference type="InterPro" id="IPR000609">
    <property type="entry name" value="7TM_GPCR_serpentine_rcpt_Srg"/>
</dbReference>
<dbReference type="Pfam" id="PF02118">
    <property type="entry name" value="Srg"/>
    <property type="match status" value="1"/>
</dbReference>
<gene>
    <name evidence="7" type="primary">Cbn-srg-58</name>
    <name evidence="7" type="ORF">CAEBREN_23614</name>
</gene>
<dbReference type="OrthoDB" id="5847711at2759"/>
<feature type="transmembrane region" description="Helical" evidence="6">
    <location>
        <begin position="149"/>
        <end position="167"/>
    </location>
</feature>
<evidence type="ECO:0000256" key="5">
    <source>
        <dbReference type="ARBA" id="ARBA00023136"/>
    </source>
</evidence>
<comment type="subcellular location">
    <subcellularLocation>
        <location evidence="1">Membrane</location>
        <topology evidence="1">Multi-pass membrane protein</topology>
    </subcellularLocation>
</comment>
<evidence type="ECO:0000256" key="3">
    <source>
        <dbReference type="ARBA" id="ARBA00022692"/>
    </source>
</evidence>
<feature type="transmembrane region" description="Helical" evidence="6">
    <location>
        <begin position="29"/>
        <end position="53"/>
    </location>
</feature>
<dbReference type="eggNOG" id="ENOG502TGQ4">
    <property type="taxonomic scope" value="Eukaryota"/>
</dbReference>
<dbReference type="GO" id="GO:0007606">
    <property type="term" value="P:sensory perception of chemical stimulus"/>
    <property type="evidence" value="ECO:0007669"/>
    <property type="project" value="UniProtKB-UniRule"/>
</dbReference>
<dbReference type="GO" id="GO:0004888">
    <property type="term" value="F:transmembrane signaling receptor activity"/>
    <property type="evidence" value="ECO:0007669"/>
    <property type="project" value="InterPro"/>
</dbReference>
<dbReference type="PANTHER" id="PTHR31114">
    <property type="entry name" value="SERPENTINE RECEPTOR CLASS GAMMA"/>
    <property type="match status" value="1"/>
</dbReference>
<evidence type="ECO:0000256" key="2">
    <source>
        <dbReference type="ARBA" id="ARBA00005692"/>
    </source>
</evidence>
<dbReference type="Proteomes" id="UP000008068">
    <property type="component" value="Unassembled WGS sequence"/>
</dbReference>
<dbReference type="AlphaFoldDB" id="G0MT40"/>
<evidence type="ECO:0000256" key="6">
    <source>
        <dbReference type="RuleBase" id="RU280813"/>
    </source>
</evidence>
<name>G0MT40_CAEBE</name>
<evidence type="ECO:0000256" key="1">
    <source>
        <dbReference type="ARBA" id="ARBA00004141"/>
    </source>
</evidence>
<dbReference type="OMA" id="WTRYFAY"/>
<sequence>MTTLAPPVTIPATITMSMEITASDLTYEIFSAIQAAYGLPSVIFMVFFFCFLFRKTYSNSFYRLVQLDLLVNLLCYFNSWFAVRIDKHPFAIPYLKALTYVFPKFLTWTRYFAYWFMHMQFVSGISLSVHRLTSVYFHATYEKMWNRCFPVYCLFCMLYCYLCNELIPGKITEVYILNGQLTKTNYMYVILRAMDLTAYFGATYFVFLFVVGMLTSRMVTKKIQAASFSNGSIGKKLTKIAVTYASIYSGIMLWTVISALNTNFHFLPEMVAKISANLLPFASDMMTLALPYILMAYDTNIRKDLFNKVPASQVNSRVVSSSFVITR</sequence>
<feature type="transmembrane region" description="Helical" evidence="6">
    <location>
        <begin position="111"/>
        <end position="129"/>
    </location>
</feature>
<evidence type="ECO:0000256" key="4">
    <source>
        <dbReference type="ARBA" id="ARBA00022989"/>
    </source>
</evidence>
<organism evidence="8">
    <name type="scientific">Caenorhabditis brenneri</name>
    <name type="common">Nematode worm</name>
    <dbReference type="NCBI Taxonomy" id="135651"/>
    <lineage>
        <taxon>Eukaryota</taxon>
        <taxon>Metazoa</taxon>
        <taxon>Ecdysozoa</taxon>
        <taxon>Nematoda</taxon>
        <taxon>Chromadorea</taxon>
        <taxon>Rhabditida</taxon>
        <taxon>Rhabditina</taxon>
        <taxon>Rhabditomorpha</taxon>
        <taxon>Rhabditoidea</taxon>
        <taxon>Rhabditidae</taxon>
        <taxon>Peloderinae</taxon>
        <taxon>Caenorhabditis</taxon>
    </lineage>
</organism>
<comment type="similarity">
    <text evidence="2 6">Belongs to the nematode receptor-like protein srg family.</text>
</comment>
<feature type="transmembrane region" description="Helical" evidence="6">
    <location>
        <begin position="196"/>
        <end position="216"/>
    </location>
</feature>
<evidence type="ECO:0000313" key="8">
    <source>
        <dbReference type="Proteomes" id="UP000008068"/>
    </source>
</evidence>
<feature type="transmembrane region" description="Helical" evidence="6">
    <location>
        <begin position="237"/>
        <end position="257"/>
    </location>
</feature>
<dbReference type="InParanoid" id="G0MT40"/>
<keyword evidence="3 6" id="KW-0812">Transmembrane</keyword>
<proteinExistence type="inferred from homology"/>
<dbReference type="EMBL" id="GL379811">
    <property type="protein sequence ID" value="EGT43699.1"/>
    <property type="molecule type" value="Genomic_DNA"/>
</dbReference>
<dbReference type="GO" id="GO:0016020">
    <property type="term" value="C:membrane"/>
    <property type="evidence" value="ECO:0007669"/>
    <property type="project" value="UniProtKB-SubCell"/>
</dbReference>
<accession>G0MT40</accession>
<reference evidence="8" key="1">
    <citation type="submission" date="2011-07" db="EMBL/GenBank/DDBJ databases">
        <authorList>
            <consortium name="Caenorhabditis brenneri Sequencing and Analysis Consortium"/>
            <person name="Wilson R.K."/>
        </authorList>
    </citation>
    <scope>NUCLEOTIDE SEQUENCE [LARGE SCALE GENOMIC DNA]</scope>
    <source>
        <strain evidence="8">PB2801</strain>
    </source>
</reference>
<keyword evidence="4 6" id="KW-1133">Transmembrane helix</keyword>
<dbReference type="PANTHER" id="PTHR31114:SF5">
    <property type="entry name" value="SERPENTINE RECEPTOR CLASS GAMMA"/>
    <property type="match status" value="1"/>
</dbReference>
<dbReference type="FunCoup" id="G0MT40">
    <property type="interactions" value="6"/>
</dbReference>